<dbReference type="Proteomes" id="UP000287156">
    <property type="component" value="Unassembled WGS sequence"/>
</dbReference>
<accession>A0A429XSZ9</accession>
<feature type="coiled-coil region" evidence="1">
    <location>
        <begin position="33"/>
        <end position="71"/>
    </location>
</feature>
<sequence>MMDKRWFGAFLILLFLMGCEAKEAAVEEPEAGAEEIEEKEEAVQLSVEEAQEIVERNMEEISKQLKDLQGEKTDWFHQEWIFEPESDKEKYDQAKVLVKERLKDLVTEPGMELQVPIWMTANWCECDSVPDTLFWDHGISHQLIEQKEDRFIISYLITNIDDGLSRGKRTVEYIKENEEWKLNDVKRITPEEESLELTFEDVEAFLAAQYGGGENVELIEETGDYFVVKQGDFYWAIHKNDGTFNYNLIEKYKEAPEETVVESPIEEDTEEEEGFEEEKEPETVQAEASSSEIGKFSGLWEEPGRSEETPYMMVDIQNVEGGQATVRVAYMSVGARQIADVEGQVVFENGVGSFTYDEDGWNGSGEVTVDLTGEGPIIKVKINNDGMGWGLFNGSYKVTKRAE</sequence>
<name>A0A429XSZ9_9BACI</name>
<evidence type="ECO:0000313" key="4">
    <source>
        <dbReference type="Proteomes" id="UP000287156"/>
    </source>
</evidence>
<evidence type="ECO:0000256" key="1">
    <source>
        <dbReference type="SAM" id="Coils"/>
    </source>
</evidence>
<feature type="region of interest" description="Disordered" evidence="2">
    <location>
        <begin position="257"/>
        <end position="304"/>
    </location>
</feature>
<dbReference type="AlphaFoldDB" id="A0A429XSZ9"/>
<evidence type="ECO:0000313" key="3">
    <source>
        <dbReference type="EMBL" id="RST70312.1"/>
    </source>
</evidence>
<keyword evidence="1" id="KW-0175">Coiled coil</keyword>
<gene>
    <name evidence="3" type="ORF">D4T97_020185</name>
</gene>
<proteinExistence type="predicted"/>
<protein>
    <submittedName>
        <fullName evidence="3">Uncharacterized protein</fullName>
    </submittedName>
</protein>
<feature type="compositionally biased region" description="Acidic residues" evidence="2">
    <location>
        <begin position="257"/>
        <end position="280"/>
    </location>
</feature>
<reference evidence="3" key="1">
    <citation type="submission" date="2018-12" db="EMBL/GenBank/DDBJ databases">
        <authorList>
            <person name="Sun L."/>
            <person name="Chen Z."/>
        </authorList>
    </citation>
    <scope>NUCLEOTIDE SEQUENCE [LARGE SCALE GENOMIC DNA]</scope>
    <source>
        <strain evidence="3">3-2-2</strain>
    </source>
</reference>
<comment type="caution">
    <text evidence="3">The sequence shown here is derived from an EMBL/GenBank/DDBJ whole genome shotgun (WGS) entry which is preliminary data.</text>
</comment>
<organism evidence="3 4">
    <name type="scientific">Siminovitchia acidinfaciens</name>
    <dbReference type="NCBI Taxonomy" id="2321395"/>
    <lineage>
        <taxon>Bacteria</taxon>
        <taxon>Bacillati</taxon>
        <taxon>Bacillota</taxon>
        <taxon>Bacilli</taxon>
        <taxon>Bacillales</taxon>
        <taxon>Bacillaceae</taxon>
        <taxon>Siminovitchia</taxon>
    </lineage>
</organism>
<keyword evidence="4" id="KW-1185">Reference proteome</keyword>
<dbReference type="PROSITE" id="PS51257">
    <property type="entry name" value="PROKAR_LIPOPROTEIN"/>
    <property type="match status" value="1"/>
</dbReference>
<dbReference type="RefSeq" id="WP_126052585.1">
    <property type="nucleotide sequence ID" value="NZ_QYTV02000018.1"/>
</dbReference>
<evidence type="ECO:0000256" key="2">
    <source>
        <dbReference type="SAM" id="MobiDB-lite"/>
    </source>
</evidence>
<dbReference type="EMBL" id="QYTV02000018">
    <property type="protein sequence ID" value="RST70312.1"/>
    <property type="molecule type" value="Genomic_DNA"/>
</dbReference>